<keyword evidence="1 6" id="KW-0808">Transferase</keyword>
<comment type="subunit">
    <text evidence="6">Homodimer.</text>
</comment>
<dbReference type="SUPFAM" id="SSF52518">
    <property type="entry name" value="Thiamin diphosphate-binding fold (THDP-binding)"/>
    <property type="match status" value="2"/>
</dbReference>
<proteinExistence type="inferred from homology"/>
<dbReference type="InterPro" id="IPR004433">
    <property type="entry name" value="MenaQ_synth_MenD"/>
</dbReference>
<comment type="function">
    <text evidence="6">Catalyzes the thiamine diphosphate-dependent decarboxylation of 2-oxoglutarate and the subsequent addition of the resulting succinic semialdehyde-thiamine pyrophosphate anion to isochorismate to yield 2-succinyl-5-enolpyruvyl-6-hydroxy-3-cyclohexene-1-carboxylate (SEPHCHC).</text>
</comment>
<dbReference type="UniPathway" id="UPA00079"/>
<evidence type="ECO:0000313" key="10">
    <source>
        <dbReference type="EMBL" id="SES49951.1"/>
    </source>
</evidence>
<dbReference type="GO" id="GO:0070204">
    <property type="term" value="F:2-succinyl-5-enolpyruvyl-6-hydroxy-3-cyclohexene-1-carboxylic-acid synthase activity"/>
    <property type="evidence" value="ECO:0007669"/>
    <property type="project" value="UniProtKB-UniRule"/>
</dbReference>
<dbReference type="Pfam" id="PF02776">
    <property type="entry name" value="TPP_enzyme_N"/>
    <property type="match status" value="1"/>
</dbReference>
<reference evidence="11" key="1">
    <citation type="submission" date="2016-10" db="EMBL/GenBank/DDBJ databases">
        <authorList>
            <person name="Varghese N."/>
            <person name="Submissions S."/>
        </authorList>
    </citation>
    <scope>NUCLEOTIDE SEQUENCE [LARGE SCALE GENOMIC DNA]</scope>
    <source>
        <strain evidence="11">CGMCC 1.6963</strain>
    </source>
</reference>
<dbReference type="EC" id="2.2.1.9" evidence="6"/>
<dbReference type="UniPathway" id="UPA01057">
    <property type="reaction ID" value="UER00164"/>
</dbReference>
<evidence type="ECO:0000256" key="1">
    <source>
        <dbReference type="ARBA" id="ARBA00022679"/>
    </source>
</evidence>
<dbReference type="EMBL" id="FOHB01000016">
    <property type="protein sequence ID" value="SES49951.1"/>
    <property type="molecule type" value="Genomic_DNA"/>
</dbReference>
<dbReference type="InterPro" id="IPR029061">
    <property type="entry name" value="THDP-binding"/>
</dbReference>
<comment type="pathway">
    <text evidence="6">Quinol/quinone metabolism; 1,4-dihydroxy-2-naphthoate biosynthesis; 1,4-dihydroxy-2-naphthoate from chorismate: step 2/7.</text>
</comment>
<protein>
    <recommendedName>
        <fullName evidence="6">2-succinyl-5-enolpyruvyl-6-hydroxy-3-cyclohexene-1-carboxylate synthase</fullName>
        <shortName evidence="6">SEPHCHC synthase</shortName>
        <ecNumber evidence="6">2.2.1.9</ecNumber>
    </recommendedName>
    <alternativeName>
        <fullName evidence="6">Menaquinone biosynthesis protein MenD</fullName>
    </alternativeName>
</protein>
<dbReference type="CDD" id="cd02009">
    <property type="entry name" value="TPP_SHCHC_synthase"/>
    <property type="match status" value="1"/>
</dbReference>
<evidence type="ECO:0000259" key="8">
    <source>
        <dbReference type="Pfam" id="PF02775"/>
    </source>
</evidence>
<dbReference type="PIRSF" id="PIRSF004983">
    <property type="entry name" value="MenD"/>
    <property type="match status" value="1"/>
</dbReference>
<comment type="similarity">
    <text evidence="6">Belongs to the TPP enzyme family. MenD subfamily.</text>
</comment>
<dbReference type="GO" id="GO:0009234">
    <property type="term" value="P:menaquinone biosynthetic process"/>
    <property type="evidence" value="ECO:0007669"/>
    <property type="project" value="UniProtKB-UniRule"/>
</dbReference>
<evidence type="ECO:0000256" key="2">
    <source>
        <dbReference type="ARBA" id="ARBA00022723"/>
    </source>
</evidence>
<evidence type="ECO:0000256" key="4">
    <source>
        <dbReference type="ARBA" id="ARBA00023052"/>
    </source>
</evidence>
<evidence type="ECO:0000256" key="7">
    <source>
        <dbReference type="SAM" id="MobiDB-lite"/>
    </source>
</evidence>
<evidence type="ECO:0000256" key="6">
    <source>
        <dbReference type="HAMAP-Rule" id="MF_01659"/>
    </source>
</evidence>
<keyword evidence="2 6" id="KW-0479">Metal-binding</keyword>
<feature type="domain" description="Thiamine pyrophosphate enzyme TPP-binding" evidence="8">
    <location>
        <begin position="412"/>
        <end position="526"/>
    </location>
</feature>
<dbReference type="HAMAP" id="MF_01659">
    <property type="entry name" value="MenD"/>
    <property type="match status" value="1"/>
</dbReference>
<keyword evidence="11" id="KW-1185">Reference proteome</keyword>
<dbReference type="InterPro" id="IPR011766">
    <property type="entry name" value="TPP_enzyme_TPP-bd"/>
</dbReference>
<dbReference type="PANTHER" id="PTHR42916:SF1">
    <property type="entry name" value="PROTEIN PHYLLO, CHLOROPLASTIC"/>
    <property type="match status" value="1"/>
</dbReference>
<dbReference type="AlphaFoldDB" id="A0A1H9XV10"/>
<dbReference type="Gene3D" id="3.40.50.970">
    <property type="match status" value="2"/>
</dbReference>
<dbReference type="GO" id="GO:0030976">
    <property type="term" value="F:thiamine pyrophosphate binding"/>
    <property type="evidence" value="ECO:0007669"/>
    <property type="project" value="UniProtKB-UniRule"/>
</dbReference>
<keyword evidence="6" id="KW-0474">Menaquinone biosynthesis</keyword>
<keyword evidence="3 6" id="KW-0460">Magnesium</keyword>
<comment type="pathway">
    <text evidence="6">Quinol/quinone metabolism; menaquinone biosynthesis.</text>
</comment>
<feature type="region of interest" description="Disordered" evidence="7">
    <location>
        <begin position="178"/>
        <end position="197"/>
    </location>
</feature>
<dbReference type="STRING" id="587636.SAMN05216199_0561"/>
<sequence length="567" mass="58886">MNPSTALATVLVDELVRCGVREAVLCPGSRSAPLAYALQEADRAGRLRLHVRVDERSAGFLALGLAKVTRVPAVVVTTSGTAVANLHPAVLEAHHGQVPLLVLSADRPPELRGTGANQTTTQPGIFGPAVRWSHELGTPERRAGQVPSWRSSVCRAVAASRGRPGGVAGPVHLNVPLREPLVPTSDGVSPDELEGRRDGAPWVEVPPAAVGHSRPVEAVPRTVVVVGDLPEPGLAEAAIDWARESGWPVVAEPFGAGAEGVVPHGPLLLGVEDWLAQHLPDRVITVGRITLARPVAQLLRRTGVVVETVTASPAWADPGHTVSAVHDLGVLHHPVPCEDPRWTATWREAGTALAGAIAEAGLPWPTGLAVAEAVLGAVPHGSLLFVGSSNAVRDLDLSADRTSRAAVVANRGLAGIDGCVSTAAGLALAATVPTYALLGDLTFLHDSGGLLIGPHEPQPDLTLVVTNDDGGGIFTLLEPGEPERSADFERIFGTPTGTNLAALCAAHGVHHQRVEDREALVDAVAQRPAGLRVLEVAVDRSGHRAAHDRLRRVATEALGAGAGTTTR</sequence>
<comment type="catalytic activity">
    <reaction evidence="6">
        <text>isochorismate + 2-oxoglutarate + H(+) = 5-enolpyruvoyl-6-hydroxy-2-succinyl-cyclohex-3-ene-1-carboxylate + CO2</text>
        <dbReference type="Rhea" id="RHEA:25593"/>
        <dbReference type="ChEBI" id="CHEBI:15378"/>
        <dbReference type="ChEBI" id="CHEBI:16526"/>
        <dbReference type="ChEBI" id="CHEBI:16810"/>
        <dbReference type="ChEBI" id="CHEBI:29780"/>
        <dbReference type="ChEBI" id="CHEBI:58818"/>
        <dbReference type="EC" id="2.2.1.9"/>
    </reaction>
</comment>
<dbReference type="NCBIfam" id="TIGR00173">
    <property type="entry name" value="menD"/>
    <property type="match status" value="1"/>
</dbReference>
<dbReference type="Pfam" id="PF02775">
    <property type="entry name" value="TPP_enzyme_C"/>
    <property type="match status" value="1"/>
</dbReference>
<comment type="cofactor">
    <cofactor evidence="6">
        <name>thiamine diphosphate</name>
        <dbReference type="ChEBI" id="CHEBI:58937"/>
    </cofactor>
    <text evidence="6">Binds 1 thiamine pyrophosphate per subunit.</text>
</comment>
<organism evidence="10 11">
    <name type="scientific">Pedococcus cremeus</name>
    <dbReference type="NCBI Taxonomy" id="587636"/>
    <lineage>
        <taxon>Bacteria</taxon>
        <taxon>Bacillati</taxon>
        <taxon>Actinomycetota</taxon>
        <taxon>Actinomycetes</taxon>
        <taxon>Micrococcales</taxon>
        <taxon>Intrasporangiaceae</taxon>
        <taxon>Pedococcus</taxon>
    </lineage>
</organism>
<name>A0A1H9XV10_9MICO</name>
<feature type="domain" description="Thiamine pyrophosphate enzyme N-terminal TPP-binding" evidence="9">
    <location>
        <begin position="7"/>
        <end position="119"/>
    </location>
</feature>
<dbReference type="InterPro" id="IPR012001">
    <property type="entry name" value="Thiamin_PyroP_enz_TPP-bd_dom"/>
</dbReference>
<evidence type="ECO:0000313" key="11">
    <source>
        <dbReference type="Proteomes" id="UP000199019"/>
    </source>
</evidence>
<evidence type="ECO:0000256" key="5">
    <source>
        <dbReference type="ARBA" id="ARBA00023211"/>
    </source>
</evidence>
<dbReference type="Gene3D" id="3.40.50.1220">
    <property type="entry name" value="TPP-binding domain"/>
    <property type="match status" value="1"/>
</dbReference>
<evidence type="ECO:0000256" key="3">
    <source>
        <dbReference type="ARBA" id="ARBA00022842"/>
    </source>
</evidence>
<gene>
    <name evidence="6" type="primary">menD</name>
    <name evidence="10" type="ORF">SAMN05216199_0561</name>
</gene>
<keyword evidence="4 6" id="KW-0786">Thiamine pyrophosphate</keyword>
<dbReference type="OrthoDB" id="9791859at2"/>
<dbReference type="CDD" id="cd07037">
    <property type="entry name" value="TPP_PYR_MenD"/>
    <property type="match status" value="1"/>
</dbReference>
<dbReference type="RefSeq" id="WP_091763325.1">
    <property type="nucleotide sequence ID" value="NZ_FOHB01000016.1"/>
</dbReference>
<accession>A0A1H9XV10</accession>
<keyword evidence="5 6" id="KW-0464">Manganese</keyword>
<dbReference type="GO" id="GO:0000287">
    <property type="term" value="F:magnesium ion binding"/>
    <property type="evidence" value="ECO:0007669"/>
    <property type="project" value="UniProtKB-UniRule"/>
</dbReference>
<dbReference type="PANTHER" id="PTHR42916">
    <property type="entry name" value="2-SUCCINYL-5-ENOLPYRUVYL-6-HYDROXY-3-CYCLOHEXENE-1-CARBOXYLATE SYNTHASE"/>
    <property type="match status" value="1"/>
</dbReference>
<dbReference type="Proteomes" id="UP000199019">
    <property type="component" value="Unassembled WGS sequence"/>
</dbReference>
<dbReference type="GO" id="GO:0030145">
    <property type="term" value="F:manganese ion binding"/>
    <property type="evidence" value="ECO:0007669"/>
    <property type="project" value="UniProtKB-UniRule"/>
</dbReference>
<comment type="cofactor">
    <cofactor evidence="6">
        <name>Mg(2+)</name>
        <dbReference type="ChEBI" id="CHEBI:18420"/>
    </cofactor>
    <cofactor evidence="6">
        <name>Mn(2+)</name>
        <dbReference type="ChEBI" id="CHEBI:29035"/>
    </cofactor>
</comment>
<evidence type="ECO:0000259" key="9">
    <source>
        <dbReference type="Pfam" id="PF02776"/>
    </source>
</evidence>